<evidence type="ECO:0000256" key="2">
    <source>
        <dbReference type="SAM" id="SignalP"/>
    </source>
</evidence>
<feature type="compositionally biased region" description="Polar residues" evidence="1">
    <location>
        <begin position="22"/>
        <end position="31"/>
    </location>
</feature>
<evidence type="ECO:0000313" key="4">
    <source>
        <dbReference type="Proteomes" id="UP000000763"/>
    </source>
</evidence>
<dbReference type="EMBL" id="AP005125">
    <property type="protein sequence ID" value="BAD30898.1"/>
    <property type="molecule type" value="Genomic_DNA"/>
</dbReference>
<evidence type="ECO:0000313" key="3">
    <source>
        <dbReference type="EMBL" id="BAD30898.1"/>
    </source>
</evidence>
<name>Q69S48_ORYSJ</name>
<dbReference type="Proteomes" id="UP000000763">
    <property type="component" value="Chromosome 7"/>
</dbReference>
<organism evidence="3 4">
    <name type="scientific">Oryza sativa subsp. japonica</name>
    <name type="common">Rice</name>
    <dbReference type="NCBI Taxonomy" id="39947"/>
    <lineage>
        <taxon>Eukaryota</taxon>
        <taxon>Viridiplantae</taxon>
        <taxon>Streptophyta</taxon>
        <taxon>Embryophyta</taxon>
        <taxon>Tracheophyta</taxon>
        <taxon>Spermatophyta</taxon>
        <taxon>Magnoliopsida</taxon>
        <taxon>Liliopsida</taxon>
        <taxon>Poales</taxon>
        <taxon>Poaceae</taxon>
        <taxon>BOP clade</taxon>
        <taxon>Oryzoideae</taxon>
        <taxon>Oryzeae</taxon>
        <taxon>Oryzinae</taxon>
        <taxon>Oryza</taxon>
        <taxon>Oryza sativa</taxon>
    </lineage>
</organism>
<protein>
    <recommendedName>
        <fullName evidence="5">Secreted protein</fullName>
    </recommendedName>
</protein>
<keyword evidence="2" id="KW-0732">Signal</keyword>
<reference evidence="4" key="2">
    <citation type="journal article" date="2008" name="Nucleic Acids Res.">
        <title>The rice annotation project database (RAP-DB): 2008 update.</title>
        <authorList>
            <consortium name="The rice annotation project (RAP)"/>
        </authorList>
    </citation>
    <scope>GENOME REANNOTATION</scope>
    <source>
        <strain evidence="4">cv. Nipponbare</strain>
    </source>
</reference>
<feature type="signal peptide" evidence="2">
    <location>
        <begin position="1"/>
        <end position="21"/>
    </location>
</feature>
<gene>
    <name evidence="3" type="primary">OSJNBa0058I18.11</name>
</gene>
<evidence type="ECO:0000256" key="1">
    <source>
        <dbReference type="SAM" id="MobiDB-lite"/>
    </source>
</evidence>
<feature type="region of interest" description="Disordered" evidence="1">
    <location>
        <begin position="22"/>
        <end position="41"/>
    </location>
</feature>
<accession>Q69S48</accession>
<feature type="chain" id="PRO_5004270275" description="Secreted protein" evidence="2">
    <location>
        <begin position="22"/>
        <end position="116"/>
    </location>
</feature>
<dbReference type="AlphaFoldDB" id="Q69S48"/>
<evidence type="ECO:0008006" key="5">
    <source>
        <dbReference type="Google" id="ProtNLM"/>
    </source>
</evidence>
<reference evidence="4" key="1">
    <citation type="journal article" date="2005" name="Nature">
        <title>The map-based sequence of the rice genome.</title>
        <authorList>
            <consortium name="International rice genome sequencing project (IRGSP)"/>
            <person name="Matsumoto T."/>
            <person name="Wu J."/>
            <person name="Kanamori H."/>
            <person name="Katayose Y."/>
            <person name="Fujisawa M."/>
            <person name="Namiki N."/>
            <person name="Mizuno H."/>
            <person name="Yamamoto K."/>
            <person name="Antonio B.A."/>
            <person name="Baba T."/>
            <person name="Sakata K."/>
            <person name="Nagamura Y."/>
            <person name="Aoki H."/>
            <person name="Arikawa K."/>
            <person name="Arita K."/>
            <person name="Bito T."/>
            <person name="Chiden Y."/>
            <person name="Fujitsuka N."/>
            <person name="Fukunaka R."/>
            <person name="Hamada M."/>
            <person name="Harada C."/>
            <person name="Hayashi A."/>
            <person name="Hijishita S."/>
            <person name="Honda M."/>
            <person name="Hosokawa S."/>
            <person name="Ichikawa Y."/>
            <person name="Idonuma A."/>
            <person name="Iijima M."/>
            <person name="Ikeda M."/>
            <person name="Ikeno M."/>
            <person name="Ito K."/>
            <person name="Ito S."/>
            <person name="Ito T."/>
            <person name="Ito Y."/>
            <person name="Ito Y."/>
            <person name="Iwabuchi A."/>
            <person name="Kamiya K."/>
            <person name="Karasawa W."/>
            <person name="Kurita K."/>
            <person name="Katagiri S."/>
            <person name="Kikuta A."/>
            <person name="Kobayashi H."/>
            <person name="Kobayashi N."/>
            <person name="Machita K."/>
            <person name="Maehara T."/>
            <person name="Masukawa M."/>
            <person name="Mizubayashi T."/>
            <person name="Mukai Y."/>
            <person name="Nagasaki H."/>
            <person name="Nagata Y."/>
            <person name="Naito S."/>
            <person name="Nakashima M."/>
            <person name="Nakama Y."/>
            <person name="Nakamichi Y."/>
            <person name="Nakamura M."/>
            <person name="Meguro A."/>
            <person name="Negishi M."/>
            <person name="Ohta I."/>
            <person name="Ohta T."/>
            <person name="Okamoto M."/>
            <person name="Ono N."/>
            <person name="Saji S."/>
            <person name="Sakaguchi M."/>
            <person name="Sakai K."/>
            <person name="Shibata M."/>
            <person name="Shimokawa T."/>
            <person name="Song J."/>
            <person name="Takazaki Y."/>
            <person name="Terasawa K."/>
            <person name="Tsugane M."/>
            <person name="Tsuji K."/>
            <person name="Ueda S."/>
            <person name="Waki K."/>
            <person name="Yamagata H."/>
            <person name="Yamamoto M."/>
            <person name="Yamamoto S."/>
            <person name="Yamane H."/>
            <person name="Yoshiki S."/>
            <person name="Yoshihara R."/>
            <person name="Yukawa K."/>
            <person name="Zhong H."/>
            <person name="Yano M."/>
            <person name="Yuan Q."/>
            <person name="Ouyang S."/>
            <person name="Liu J."/>
            <person name="Jones K.M."/>
            <person name="Gansberger K."/>
            <person name="Moffat K."/>
            <person name="Hill J."/>
            <person name="Bera J."/>
            <person name="Fadrosh D."/>
            <person name="Jin S."/>
            <person name="Johri S."/>
            <person name="Kim M."/>
            <person name="Overton L."/>
            <person name="Reardon M."/>
            <person name="Tsitrin T."/>
            <person name="Vuong H."/>
            <person name="Weaver B."/>
            <person name="Ciecko A."/>
            <person name="Tallon L."/>
            <person name="Jackson J."/>
            <person name="Pai G."/>
            <person name="Aken S.V."/>
            <person name="Utterback T."/>
            <person name="Reidmuller S."/>
            <person name="Feldblyum T."/>
            <person name="Hsiao J."/>
            <person name="Zismann V."/>
            <person name="Iobst S."/>
            <person name="de Vazeille A.R."/>
            <person name="Buell C.R."/>
            <person name="Ying K."/>
            <person name="Li Y."/>
            <person name="Lu T."/>
            <person name="Huang Y."/>
            <person name="Zhao Q."/>
            <person name="Feng Q."/>
            <person name="Zhang L."/>
            <person name="Zhu J."/>
            <person name="Weng Q."/>
            <person name="Mu J."/>
            <person name="Lu Y."/>
            <person name="Fan D."/>
            <person name="Liu Y."/>
            <person name="Guan J."/>
            <person name="Zhang Y."/>
            <person name="Yu S."/>
            <person name="Liu X."/>
            <person name="Zhang Y."/>
            <person name="Hong G."/>
            <person name="Han B."/>
            <person name="Choisne N."/>
            <person name="Demange N."/>
            <person name="Orjeda G."/>
            <person name="Samain S."/>
            <person name="Cattolico L."/>
            <person name="Pelletier E."/>
            <person name="Couloux A."/>
            <person name="Segurens B."/>
            <person name="Wincker P."/>
            <person name="D'Hont A."/>
            <person name="Scarpelli C."/>
            <person name="Weissenbach J."/>
            <person name="Salanoubat M."/>
            <person name="Quetier F."/>
            <person name="Yu Y."/>
            <person name="Kim H.R."/>
            <person name="Rambo T."/>
            <person name="Currie J."/>
            <person name="Collura K."/>
            <person name="Luo M."/>
            <person name="Yang T."/>
            <person name="Ammiraju J.S.S."/>
            <person name="Engler F."/>
            <person name="Soderlund C."/>
            <person name="Wing R.A."/>
            <person name="Palmer L.E."/>
            <person name="de la Bastide M."/>
            <person name="Spiegel L."/>
            <person name="Nascimento L."/>
            <person name="Zutavern T."/>
            <person name="O'Shaughnessy A."/>
            <person name="Dike S."/>
            <person name="Dedhia N."/>
            <person name="Preston R."/>
            <person name="Balija V."/>
            <person name="McCombie W.R."/>
            <person name="Chow T."/>
            <person name="Chen H."/>
            <person name="Chung M."/>
            <person name="Chen C."/>
            <person name="Shaw J."/>
            <person name="Wu H."/>
            <person name="Hsiao K."/>
            <person name="Chao Y."/>
            <person name="Chu M."/>
            <person name="Cheng C."/>
            <person name="Hour A."/>
            <person name="Lee P."/>
            <person name="Lin S."/>
            <person name="Lin Y."/>
            <person name="Liou J."/>
            <person name="Liu S."/>
            <person name="Hsing Y."/>
            <person name="Raghuvanshi S."/>
            <person name="Mohanty A."/>
            <person name="Bharti A.K."/>
            <person name="Gaur A."/>
            <person name="Gupta V."/>
            <person name="Kumar D."/>
            <person name="Ravi V."/>
            <person name="Vij S."/>
            <person name="Kapur A."/>
            <person name="Khurana P."/>
            <person name="Khurana P."/>
            <person name="Khurana J.P."/>
            <person name="Tyagi A.K."/>
            <person name="Gaikwad K."/>
            <person name="Singh A."/>
            <person name="Dalal V."/>
            <person name="Srivastava S."/>
            <person name="Dixit A."/>
            <person name="Pal A.K."/>
            <person name="Ghazi I.A."/>
            <person name="Yadav M."/>
            <person name="Pandit A."/>
            <person name="Bhargava A."/>
            <person name="Sureshbabu K."/>
            <person name="Batra K."/>
            <person name="Sharma T.R."/>
            <person name="Mohapatra T."/>
            <person name="Singh N.K."/>
            <person name="Messing J."/>
            <person name="Nelson A.B."/>
            <person name="Fuks G."/>
            <person name="Kavchok S."/>
            <person name="Keizer G."/>
            <person name="Linton E."/>
            <person name="Llaca V."/>
            <person name="Song R."/>
            <person name="Tanyolac B."/>
            <person name="Young S."/>
            <person name="Ho-Il K."/>
            <person name="Hahn J.H."/>
            <person name="Sangsakoo G."/>
            <person name="Vanavichit A."/>
            <person name="de Mattos Luiz.A.T."/>
            <person name="Zimmer P.D."/>
            <person name="Malone G."/>
            <person name="Dellagostin O."/>
            <person name="de Oliveira A.C."/>
            <person name="Bevan M."/>
            <person name="Bancroft I."/>
            <person name="Minx P."/>
            <person name="Cordum H."/>
            <person name="Wilson R."/>
            <person name="Cheng Z."/>
            <person name="Jin W."/>
            <person name="Jiang J."/>
            <person name="Leong S.A."/>
            <person name="Iwama H."/>
            <person name="Gojobori T."/>
            <person name="Itoh T."/>
            <person name="Niimura Y."/>
            <person name="Fujii Y."/>
            <person name="Habara T."/>
            <person name="Sakai H."/>
            <person name="Sato Y."/>
            <person name="Wilson G."/>
            <person name="Kumar K."/>
            <person name="McCouch S."/>
            <person name="Juretic N."/>
            <person name="Hoen D."/>
            <person name="Wright S."/>
            <person name="Bruskiewich R."/>
            <person name="Bureau T."/>
            <person name="Miyao A."/>
            <person name="Hirochika H."/>
            <person name="Nishikawa T."/>
            <person name="Kadowaki K."/>
            <person name="Sugiura M."/>
            <person name="Burr B."/>
            <person name="Sasaki T."/>
        </authorList>
    </citation>
    <scope>NUCLEOTIDE SEQUENCE [LARGE SCALE GENOMIC DNA]</scope>
    <source>
        <strain evidence="4">cv. Nipponbare</strain>
    </source>
</reference>
<proteinExistence type="predicted"/>
<sequence>MASSLQSAWKLLMLLLHDTETAAPSGTSSTDPKALSIGLPSYPRAPGKCGNSTDAMYPPPPSSPTLATILITPKDGHVHHAIVMLMEHVAGCTGRRHGALEWPLAGGHKEWSSVGG</sequence>